<organism evidence="1 2">
    <name type="scientific">Nocardioides jiangsuensis</name>
    <dbReference type="NCBI Taxonomy" id="2866161"/>
    <lineage>
        <taxon>Bacteria</taxon>
        <taxon>Bacillati</taxon>
        <taxon>Actinomycetota</taxon>
        <taxon>Actinomycetes</taxon>
        <taxon>Propionibacteriales</taxon>
        <taxon>Nocardioidaceae</taxon>
        <taxon>Nocardioides</taxon>
    </lineage>
</organism>
<dbReference type="RefSeq" id="WP_221026528.1">
    <property type="nucleotide sequence ID" value="NZ_JAIEZQ010000003.1"/>
</dbReference>
<accession>A0ABS7RNY1</accession>
<proteinExistence type="predicted"/>
<reference evidence="1 2" key="1">
    <citation type="submission" date="2021-08" db="EMBL/GenBank/DDBJ databases">
        <title>Nocardioides bacterium WL0053 sp. nov., isolated from the sediment.</title>
        <authorList>
            <person name="Wang L."/>
            <person name="Zhang D."/>
            <person name="Zhang A."/>
        </authorList>
    </citation>
    <scope>NUCLEOTIDE SEQUENCE [LARGE SCALE GENOMIC DNA]</scope>
    <source>
        <strain evidence="1 2">WL0053</strain>
    </source>
</reference>
<keyword evidence="2" id="KW-1185">Reference proteome</keyword>
<dbReference type="EMBL" id="JAIEZQ010000003">
    <property type="protein sequence ID" value="MBY9076742.1"/>
    <property type="molecule type" value="Genomic_DNA"/>
</dbReference>
<dbReference type="Proteomes" id="UP000754710">
    <property type="component" value="Unassembled WGS sequence"/>
</dbReference>
<protein>
    <submittedName>
        <fullName evidence="1">Uncharacterized protein</fullName>
    </submittedName>
</protein>
<comment type="caution">
    <text evidence="1">The sequence shown here is derived from an EMBL/GenBank/DDBJ whole genome shotgun (WGS) entry which is preliminary data.</text>
</comment>
<evidence type="ECO:0000313" key="1">
    <source>
        <dbReference type="EMBL" id="MBY9076742.1"/>
    </source>
</evidence>
<name>A0ABS7RNY1_9ACTN</name>
<sequence length="239" mass="26340">MGHYLTVSAFRDVAACDLVDGITAYLREHGVTTSVSDVGRPLSPATIDVFEPLDGWTGVLWPEYFNLYDVAICRALSERLDTVVSAVGLAGNDGWSHHLLRAGTVLDRFASYPLALARHLGEVESVARAWAGDPATVAAVFGVPVADVATHFRQAGPEEADDVDAEVEEIPARGIRIWWPGRRQHADRHPPEDREDPADPWSFTRFWELVGITYPVRLPVVANLDLVDGWDRLLPRNPA</sequence>
<evidence type="ECO:0000313" key="2">
    <source>
        <dbReference type="Proteomes" id="UP000754710"/>
    </source>
</evidence>
<gene>
    <name evidence="1" type="ORF">K1X13_18075</name>
</gene>